<dbReference type="InterPro" id="IPR049071">
    <property type="entry name" value="MPI_cupin_dom"/>
</dbReference>
<evidence type="ECO:0000256" key="2">
    <source>
        <dbReference type="ARBA" id="ARBA00022833"/>
    </source>
</evidence>
<feature type="binding site" evidence="5">
    <location>
        <position position="115"/>
    </location>
    <ligand>
        <name>Zn(2+)</name>
        <dbReference type="ChEBI" id="CHEBI:29105"/>
    </ligand>
</feature>
<dbReference type="RefSeq" id="WP_229344375.1">
    <property type="nucleotide sequence ID" value="NZ_JAJFAT010000004.1"/>
</dbReference>
<dbReference type="Pfam" id="PF21621">
    <property type="entry name" value="MPI_cupin_dom"/>
    <property type="match status" value="1"/>
</dbReference>
<dbReference type="GO" id="GO:0004476">
    <property type="term" value="F:mannose-6-phosphate isomerase activity"/>
    <property type="evidence" value="ECO:0007669"/>
    <property type="project" value="InterPro"/>
</dbReference>
<feature type="domain" description="Phosphomannose isomerase type I catalytic" evidence="7">
    <location>
        <begin position="6"/>
        <end position="114"/>
    </location>
</feature>
<keyword evidence="9" id="KW-0413">Isomerase</keyword>
<dbReference type="PANTHER" id="PTHR42742">
    <property type="entry name" value="TRANSCRIPTIONAL REPRESSOR MPRA"/>
    <property type="match status" value="1"/>
</dbReference>
<dbReference type="AlphaFoldDB" id="A0AAW4WZ96"/>
<dbReference type="PIRSF" id="PIRSF036894">
    <property type="entry name" value="PMI_Firm_short"/>
    <property type="match status" value="1"/>
</dbReference>
<dbReference type="InterPro" id="IPR014710">
    <property type="entry name" value="RmlC-like_jellyroll"/>
</dbReference>
<evidence type="ECO:0000313" key="10">
    <source>
        <dbReference type="Proteomes" id="UP001199296"/>
    </source>
</evidence>
<feature type="domain" description="Mannose-6-phosphate isomerase cupin" evidence="8">
    <location>
        <begin position="240"/>
        <end position="310"/>
    </location>
</feature>
<dbReference type="GO" id="GO:0005975">
    <property type="term" value="P:carbohydrate metabolic process"/>
    <property type="evidence" value="ECO:0007669"/>
    <property type="project" value="InterPro"/>
</dbReference>
<dbReference type="InterPro" id="IPR046457">
    <property type="entry name" value="PMI_typeI_cat"/>
</dbReference>
<evidence type="ECO:0000256" key="3">
    <source>
        <dbReference type="ARBA" id="ARBA00029741"/>
    </source>
</evidence>
<reference evidence="9 10" key="1">
    <citation type="submission" date="2021-10" db="EMBL/GenBank/DDBJ databases">
        <authorList>
            <person name="Grouzdev D.S."/>
            <person name="Pantiukh K.S."/>
            <person name="Krutkina M.S."/>
        </authorList>
    </citation>
    <scope>NUCLEOTIDE SEQUENCE [LARGE SCALE GENOMIC DNA]</scope>
    <source>
        <strain evidence="9 10">Z-7514</strain>
    </source>
</reference>
<evidence type="ECO:0000256" key="5">
    <source>
        <dbReference type="PIRSR" id="PIRSR036894-1"/>
    </source>
</evidence>
<dbReference type="EMBL" id="JAJFAT010000004">
    <property type="protein sequence ID" value="MCC3144532.1"/>
    <property type="molecule type" value="Genomic_DNA"/>
</dbReference>
<evidence type="ECO:0000256" key="1">
    <source>
        <dbReference type="ARBA" id="ARBA00022723"/>
    </source>
</evidence>
<protein>
    <recommendedName>
        <fullName evidence="3">Phosphohexomutase</fullName>
    </recommendedName>
    <alternativeName>
        <fullName evidence="4">Phosphomannose isomerase</fullName>
    </alternativeName>
</protein>
<evidence type="ECO:0000256" key="6">
    <source>
        <dbReference type="PIRSR" id="PIRSR036894-2"/>
    </source>
</evidence>
<accession>A0AAW4WZ96</accession>
<dbReference type="Gene3D" id="2.60.120.10">
    <property type="entry name" value="Jelly Rolls"/>
    <property type="match status" value="2"/>
</dbReference>
<evidence type="ECO:0000256" key="4">
    <source>
        <dbReference type="ARBA" id="ARBA00030762"/>
    </source>
</evidence>
<dbReference type="InterPro" id="IPR051804">
    <property type="entry name" value="Carb_Metab_Reg_Kinase/Isom"/>
</dbReference>
<dbReference type="SUPFAM" id="SSF51182">
    <property type="entry name" value="RmlC-like cupins"/>
    <property type="match status" value="1"/>
</dbReference>
<organism evidence="9 10">
    <name type="scientific">Halanaerobium polyolivorans</name>
    <dbReference type="NCBI Taxonomy" id="2886943"/>
    <lineage>
        <taxon>Bacteria</taxon>
        <taxon>Bacillati</taxon>
        <taxon>Bacillota</taxon>
        <taxon>Clostridia</taxon>
        <taxon>Halanaerobiales</taxon>
        <taxon>Halanaerobiaceae</taxon>
        <taxon>Halanaerobium</taxon>
    </lineage>
</organism>
<evidence type="ECO:0000259" key="8">
    <source>
        <dbReference type="Pfam" id="PF21621"/>
    </source>
</evidence>
<dbReference type="GO" id="GO:0008270">
    <property type="term" value="F:zinc ion binding"/>
    <property type="evidence" value="ECO:0007669"/>
    <property type="project" value="InterPro"/>
</dbReference>
<feature type="binding site" evidence="5">
    <location>
        <position position="98"/>
    </location>
    <ligand>
        <name>Zn(2+)</name>
        <dbReference type="ChEBI" id="CHEBI:29105"/>
    </ligand>
</feature>
<keyword evidence="10" id="KW-1185">Reference proteome</keyword>
<feature type="binding site" evidence="5">
    <location>
        <position position="172"/>
    </location>
    <ligand>
        <name>Zn(2+)</name>
        <dbReference type="ChEBI" id="CHEBI:29105"/>
    </ligand>
</feature>
<evidence type="ECO:0000259" key="7">
    <source>
        <dbReference type="Pfam" id="PF20511"/>
    </source>
</evidence>
<evidence type="ECO:0000313" key="9">
    <source>
        <dbReference type="EMBL" id="MCC3144532.1"/>
    </source>
</evidence>
<gene>
    <name evidence="9" type="ORF">LJ207_04240</name>
</gene>
<feature type="active site" evidence="6">
    <location>
        <position position="192"/>
    </location>
</feature>
<dbReference type="Pfam" id="PF20511">
    <property type="entry name" value="PMI_typeI_cat"/>
    <property type="match status" value="1"/>
</dbReference>
<name>A0AAW4WZ96_9FIRM</name>
<dbReference type="CDD" id="cd07010">
    <property type="entry name" value="cupin_PMI_type_I_N_bac"/>
    <property type="match status" value="1"/>
</dbReference>
<keyword evidence="1 5" id="KW-0479">Metal-binding</keyword>
<keyword evidence="2 5" id="KW-0862">Zinc</keyword>
<comment type="cofactor">
    <cofactor evidence="5">
        <name>Zn(2+)</name>
        <dbReference type="ChEBI" id="CHEBI:29105"/>
    </cofactor>
    <text evidence="5">Binds 1 zinc ion per subunit.</text>
</comment>
<dbReference type="Proteomes" id="UP001199296">
    <property type="component" value="Unassembled WGS sequence"/>
</dbReference>
<sequence>MFYPLKFDHKYREKVWGGNKLSKYRDDMPDKKIGESWDVSAQKKAVSVVKNGKLAGKGLNELAEMYPVQIMGEEFEDRAFPLLLKIIDTQEQLSVQVHPDKRYAAKYEGEASKNEGWYIIDAAEDAYLIVGTKDCTESEFKKAVQNQEIDKYVNKVKVEKGDVFFIKAGLLHAIGPGILMAEVQETSDTTYRIYDFDRGRELHLAKAMDVINFKLQTKKRKGLKVCADDYDYTYYCLTEELALDIIELKKSYEAQGDKKRFYILTVLEGEGVISWEDNELEIAESESILIPAYTQEYKIEGKLKLMRSYVPNYEKQKEEILDIIS</sequence>
<proteinExistence type="predicted"/>
<dbReference type="InterPro" id="IPR011051">
    <property type="entry name" value="RmlC_Cupin_sf"/>
</dbReference>
<dbReference type="InterPro" id="IPR014628">
    <property type="entry name" value="Man6P_isomerase_Firm_short"/>
</dbReference>
<comment type="caution">
    <text evidence="9">The sequence shown here is derived from an EMBL/GenBank/DDBJ whole genome shotgun (WGS) entry which is preliminary data.</text>
</comment>
<dbReference type="PANTHER" id="PTHR42742:SF3">
    <property type="entry name" value="FRUCTOKINASE"/>
    <property type="match status" value="1"/>
</dbReference>